<comment type="cofactor">
    <cofactor evidence="1">
        <name>Zn(2+)</name>
        <dbReference type="ChEBI" id="CHEBI:29105"/>
    </cofactor>
</comment>
<evidence type="ECO:0000256" key="1">
    <source>
        <dbReference type="ARBA" id="ARBA00001947"/>
    </source>
</evidence>
<dbReference type="Gene3D" id="3.40.630.10">
    <property type="entry name" value="Zn peptidases"/>
    <property type="match status" value="1"/>
</dbReference>
<feature type="domain" description="Succinylglutamate desuccinylase/Aspartoacylase catalytic" evidence="5">
    <location>
        <begin position="47"/>
        <end position="234"/>
    </location>
</feature>
<organism evidence="6 7">
    <name type="scientific">Micavibrio aeruginosavorus</name>
    <dbReference type="NCBI Taxonomy" id="349221"/>
    <lineage>
        <taxon>Bacteria</taxon>
        <taxon>Pseudomonadati</taxon>
        <taxon>Bdellovibrionota</taxon>
        <taxon>Bdellovibrionia</taxon>
        <taxon>Bdellovibrionales</taxon>
        <taxon>Pseudobdellovibrionaceae</taxon>
        <taxon>Micavibrio</taxon>
    </lineage>
</organism>
<dbReference type="AlphaFoldDB" id="A0A2W5MXR4"/>
<reference evidence="6 7" key="1">
    <citation type="submission" date="2017-08" db="EMBL/GenBank/DDBJ databases">
        <title>Infants hospitalized years apart are colonized by the same room-sourced microbial strains.</title>
        <authorList>
            <person name="Brooks B."/>
            <person name="Olm M.R."/>
            <person name="Firek B.A."/>
            <person name="Baker R."/>
            <person name="Thomas B.C."/>
            <person name="Morowitz M.J."/>
            <person name="Banfield J.F."/>
        </authorList>
    </citation>
    <scope>NUCLEOTIDE SEQUENCE [LARGE SCALE GENOMIC DNA]</scope>
    <source>
        <strain evidence="6">S2_005_002_R2_29</strain>
    </source>
</reference>
<dbReference type="PIRSF" id="PIRSF039012">
    <property type="entry name" value="ASP"/>
    <property type="match status" value="1"/>
</dbReference>
<protein>
    <recommendedName>
        <fullName evidence="5">Succinylglutamate desuccinylase/Aspartoacylase catalytic domain-containing protein</fullName>
    </recommendedName>
</protein>
<gene>
    <name evidence="6" type="ORF">DI551_06945</name>
</gene>
<dbReference type="PANTHER" id="PTHR37326">
    <property type="entry name" value="BLL3975 PROTEIN"/>
    <property type="match status" value="1"/>
</dbReference>
<keyword evidence="4" id="KW-0862">Zinc</keyword>
<proteinExistence type="predicted"/>
<evidence type="ECO:0000313" key="6">
    <source>
        <dbReference type="EMBL" id="PZQ45594.1"/>
    </source>
</evidence>
<evidence type="ECO:0000313" key="7">
    <source>
        <dbReference type="Proteomes" id="UP000249417"/>
    </source>
</evidence>
<dbReference type="PANTHER" id="PTHR37326:SF1">
    <property type="entry name" value="BLL3975 PROTEIN"/>
    <property type="match status" value="1"/>
</dbReference>
<dbReference type="GO" id="GO:0016811">
    <property type="term" value="F:hydrolase activity, acting on carbon-nitrogen (but not peptide) bonds, in linear amides"/>
    <property type="evidence" value="ECO:0007669"/>
    <property type="project" value="InterPro"/>
</dbReference>
<comment type="caution">
    <text evidence="6">The sequence shown here is derived from an EMBL/GenBank/DDBJ whole genome shotgun (WGS) entry which is preliminary data.</text>
</comment>
<evidence type="ECO:0000259" key="5">
    <source>
        <dbReference type="Pfam" id="PF24827"/>
    </source>
</evidence>
<keyword evidence="2" id="KW-0479">Metal-binding</keyword>
<keyword evidence="3" id="KW-0378">Hydrolase</keyword>
<evidence type="ECO:0000256" key="4">
    <source>
        <dbReference type="ARBA" id="ARBA00022833"/>
    </source>
</evidence>
<evidence type="ECO:0000256" key="3">
    <source>
        <dbReference type="ARBA" id="ARBA00022801"/>
    </source>
</evidence>
<dbReference type="Proteomes" id="UP000249417">
    <property type="component" value="Unassembled WGS sequence"/>
</dbReference>
<dbReference type="EMBL" id="QFQB01000044">
    <property type="protein sequence ID" value="PZQ45594.1"/>
    <property type="molecule type" value="Genomic_DNA"/>
</dbReference>
<dbReference type="Pfam" id="PF24827">
    <property type="entry name" value="AstE_AspA_cat"/>
    <property type="match status" value="1"/>
</dbReference>
<dbReference type="SUPFAM" id="SSF53187">
    <property type="entry name" value="Zn-dependent exopeptidases"/>
    <property type="match status" value="1"/>
</dbReference>
<name>A0A2W5MXR4_9BACT</name>
<dbReference type="InterPro" id="IPR055438">
    <property type="entry name" value="AstE_AspA_cat"/>
</dbReference>
<evidence type="ECO:0000256" key="2">
    <source>
        <dbReference type="ARBA" id="ARBA00022723"/>
    </source>
</evidence>
<dbReference type="GO" id="GO:0016788">
    <property type="term" value="F:hydrolase activity, acting on ester bonds"/>
    <property type="evidence" value="ECO:0007669"/>
    <property type="project" value="InterPro"/>
</dbReference>
<dbReference type="CDD" id="cd06252">
    <property type="entry name" value="M14_ASTE_ASPA-like"/>
    <property type="match status" value="1"/>
</dbReference>
<dbReference type="GO" id="GO:0046872">
    <property type="term" value="F:metal ion binding"/>
    <property type="evidence" value="ECO:0007669"/>
    <property type="project" value="UniProtKB-KW"/>
</dbReference>
<dbReference type="InterPro" id="IPR053138">
    <property type="entry name" value="N-alpha-Ac-DABA_deacetylase"/>
</dbReference>
<sequence>MKSRVYSDLDFDRDGKHSGHLILPYQTNQSAYGNIFTPIQVIKNLEGPTLLLTAGVHGDEYEGQIALRQFFSKIKSKDIKGRIIIMPAVNYHAVKAGTRLSPLDGMNMHGAFPGSASSKNPTEELAYYIETEIMPMTDYMIDLHSGGLSLDYLPFCSIRLTNNDDLDRRGMDLLRAFNASLSMVWRQANGRMLSSAAARNNVVSLGGEFGGASTYSHDSEKIIEKGIRNVLDYLGMTHRNWKPACSKTNIFEVSGVRSYVYSRLSGIFETNISLGKSVKKNDLCGYVHPLEGDTGRKVHKFQEDGIVVCKRHLSLVSQGDCLAHTAILSKITL</sequence>
<dbReference type="InterPro" id="IPR043795">
    <property type="entry name" value="N-alpha-Ac-DABA-like"/>
</dbReference>
<accession>A0A2W5MXR4</accession>